<dbReference type="InterPro" id="IPR008928">
    <property type="entry name" value="6-hairpin_glycosidase_sf"/>
</dbReference>
<dbReference type="InterPro" id="IPR004879">
    <property type="entry name" value="Ssp411-like_TRX"/>
</dbReference>
<dbReference type="OrthoDB" id="9762614at2"/>
<feature type="domain" description="Spermatogenesis-associated protein 20-like TRX" evidence="1">
    <location>
        <begin position="3"/>
        <end position="163"/>
    </location>
</feature>
<dbReference type="InterPro" id="IPR036249">
    <property type="entry name" value="Thioredoxin-like_sf"/>
</dbReference>
<dbReference type="AlphaFoldDB" id="W0F4U9"/>
<proteinExistence type="predicted"/>
<dbReference type="SUPFAM" id="SSF52833">
    <property type="entry name" value="Thioredoxin-like"/>
    <property type="match status" value="1"/>
</dbReference>
<dbReference type="EMBL" id="CP007035">
    <property type="protein sequence ID" value="AHF16818.1"/>
    <property type="molecule type" value="Genomic_DNA"/>
</dbReference>
<reference evidence="2 3" key="1">
    <citation type="submission" date="2013-12" db="EMBL/GenBank/DDBJ databases">
        <authorList>
            <consortium name="DOE Joint Genome Institute"/>
            <person name="Eisen J."/>
            <person name="Huntemann M."/>
            <person name="Han J."/>
            <person name="Chen A."/>
            <person name="Kyrpides N."/>
            <person name="Mavromatis K."/>
            <person name="Markowitz V."/>
            <person name="Palaniappan K."/>
            <person name="Ivanova N."/>
            <person name="Schaumberg A."/>
            <person name="Pati A."/>
            <person name="Liolios K."/>
            <person name="Nordberg H.P."/>
            <person name="Cantor M.N."/>
            <person name="Hua S.X."/>
            <person name="Woyke T."/>
        </authorList>
    </citation>
    <scope>NUCLEOTIDE SEQUENCE [LARGE SCALE GENOMIC DNA]</scope>
    <source>
        <strain evidence="3">DSM 19437</strain>
    </source>
</reference>
<name>W0F4U9_9BACT</name>
<evidence type="ECO:0000313" key="2">
    <source>
        <dbReference type="EMBL" id="AHF16818.1"/>
    </source>
</evidence>
<organism evidence="2 3">
    <name type="scientific">Niabella soli DSM 19437</name>
    <dbReference type="NCBI Taxonomy" id="929713"/>
    <lineage>
        <taxon>Bacteria</taxon>
        <taxon>Pseudomonadati</taxon>
        <taxon>Bacteroidota</taxon>
        <taxon>Chitinophagia</taxon>
        <taxon>Chitinophagales</taxon>
        <taxon>Chitinophagaceae</taxon>
        <taxon>Niabella</taxon>
    </lineage>
</organism>
<dbReference type="PIRSF" id="PIRSF006402">
    <property type="entry name" value="UCP006402_thioredoxin"/>
    <property type="match status" value="1"/>
</dbReference>
<dbReference type="Pfam" id="PF03190">
    <property type="entry name" value="Thioredox_DsbH"/>
    <property type="match status" value="1"/>
</dbReference>
<dbReference type="HOGENOM" id="CLU_014051_4_1_10"/>
<dbReference type="Gene3D" id="1.50.10.10">
    <property type="match status" value="2"/>
</dbReference>
<dbReference type="STRING" id="929713.NIASO_19830"/>
<dbReference type="Gene3D" id="3.40.30.10">
    <property type="entry name" value="Glutaredoxin"/>
    <property type="match status" value="1"/>
</dbReference>
<evidence type="ECO:0000313" key="3">
    <source>
        <dbReference type="Proteomes" id="UP000003586"/>
    </source>
</evidence>
<dbReference type="PANTHER" id="PTHR42899">
    <property type="entry name" value="SPERMATOGENESIS-ASSOCIATED PROTEIN 20"/>
    <property type="match status" value="1"/>
</dbReference>
<dbReference type="GO" id="GO:0005975">
    <property type="term" value="P:carbohydrate metabolic process"/>
    <property type="evidence" value="ECO:0007669"/>
    <property type="project" value="InterPro"/>
</dbReference>
<protein>
    <recommendedName>
        <fullName evidence="1">Spermatogenesis-associated protein 20-like TRX domain-containing protein</fullName>
    </recommendedName>
</protein>
<dbReference type="SUPFAM" id="SSF48208">
    <property type="entry name" value="Six-hairpin glycosidases"/>
    <property type="match status" value="1"/>
</dbReference>
<accession>W0F4U9</accession>
<dbReference type="CDD" id="cd02955">
    <property type="entry name" value="SSP411"/>
    <property type="match status" value="1"/>
</dbReference>
<dbReference type="InterPro" id="IPR012341">
    <property type="entry name" value="6hp_glycosidase-like_sf"/>
</dbReference>
<dbReference type="Proteomes" id="UP000003586">
    <property type="component" value="Chromosome"/>
</dbReference>
<keyword evidence="3" id="KW-1185">Reference proteome</keyword>
<sequence length="687" mass="77620">MSNHLIHETSPYLLQHAHNPVDWYPWGEKALQKAINEDKPILVSIGYAACHWCHVMERESFEDAATAALMNEHFINIKVDREERPDIDHIYMDAVQTMTGSGGWPLNVFLTPDKKPFYGGTYYPPVSYANRPSWKDVLTAVSDAFQNKRTAIQQQAEGLTQQLVDANSFGIGDGSGADFLRDEVDAACSAILKQADTSWGGFGRAPKFPQTQTIRFLLRYHYAEKDRPDSFADNALQQALLSLDKMMEGGIYDQVGGGFARYATDTEWLAPHFEKMLYDNALLVVTLSEAYQVTRDERYRGCIEQTIAFIERELTDASGGFYAALDADSEGEEGKFYVWSKKEIEELLREDADLFCRYYDITESGNWEGKNILRILTPLKEFAATNEINETLLEALLEKGRLQLLVARAHRIRPALDDKIILGWNALMNTAYSKAFEATGNEAYLQRATDNMRFLLNAFENTDGSFAHVWKAGVAKYPAFLDDYAYLIEALLQLARVTADYSYLEKARALCQGIQEHFAESETGYFFYTPQNQGDVILRKKEVYDGATPSGNAVMAANLLHLSVCFDLPEWRVQAEQMIVQLANAIIKYPTSFGAWMLAFYRVQQGSKEIALIGDYKSSLQELLHHFLPGAIIMAGPNADAHYPLLADKRAGNPLLIYLCEHYACRQPVDNLTELFNLLKMHDNGRV</sequence>
<dbReference type="eggNOG" id="COG1331">
    <property type="taxonomic scope" value="Bacteria"/>
</dbReference>
<dbReference type="KEGG" id="nso:NIASO_19830"/>
<dbReference type="RefSeq" id="WP_008588499.1">
    <property type="nucleotide sequence ID" value="NZ_CP007035.1"/>
</dbReference>
<dbReference type="InterPro" id="IPR024705">
    <property type="entry name" value="Ssp411"/>
</dbReference>
<dbReference type="PANTHER" id="PTHR42899:SF1">
    <property type="entry name" value="SPERMATOGENESIS-ASSOCIATED PROTEIN 20"/>
    <property type="match status" value="1"/>
</dbReference>
<gene>
    <name evidence="2" type="ORF">NIASO_19830</name>
</gene>
<evidence type="ECO:0000259" key="1">
    <source>
        <dbReference type="Pfam" id="PF03190"/>
    </source>
</evidence>